<dbReference type="Pfam" id="PF19772">
    <property type="entry name" value="DUF6258"/>
    <property type="match status" value="1"/>
</dbReference>
<comment type="caution">
    <text evidence="1">The sequence shown here is derived from an EMBL/GenBank/DDBJ whole genome shotgun (WGS) entry which is preliminary data.</text>
</comment>
<dbReference type="InterPro" id="IPR046225">
    <property type="entry name" value="DUF6258"/>
</dbReference>
<evidence type="ECO:0000313" key="2">
    <source>
        <dbReference type="Proteomes" id="UP000037507"/>
    </source>
</evidence>
<accession>A0A2T7UF87</accession>
<dbReference type="OrthoDB" id="9152551at2"/>
<protein>
    <submittedName>
        <fullName evidence="1">Uncharacterized protein</fullName>
    </submittedName>
</protein>
<organism evidence="1 2">
    <name type="scientific">Limnohabitans planktonicus II-D5</name>
    <dbReference type="NCBI Taxonomy" id="1293045"/>
    <lineage>
        <taxon>Bacteria</taxon>
        <taxon>Pseudomonadati</taxon>
        <taxon>Pseudomonadota</taxon>
        <taxon>Betaproteobacteria</taxon>
        <taxon>Burkholderiales</taxon>
        <taxon>Comamonadaceae</taxon>
        <taxon>Limnohabitans</taxon>
    </lineage>
</organism>
<dbReference type="RefSeq" id="WP_053170458.1">
    <property type="nucleotide sequence ID" value="NZ_LFYT02000006.1"/>
</dbReference>
<sequence>MNVVEFLKTVYVGDRGCKAVLIDGWNSEVKVQATCISRVRSATWDYYTAEDLPDGFIVFEGVRSVSFEPSGAIPNDTINDIRAEPLQGDSAKYLFVMSVDSVDSDGDRTEVQIRIRADSVALEDHSKPGQKIIR</sequence>
<proteinExistence type="predicted"/>
<evidence type="ECO:0000313" key="1">
    <source>
        <dbReference type="EMBL" id="PVE43312.1"/>
    </source>
</evidence>
<dbReference type="AlphaFoldDB" id="A0A2T7UF87"/>
<keyword evidence="2" id="KW-1185">Reference proteome</keyword>
<name>A0A2T7UF87_9BURK</name>
<gene>
    <name evidence="1" type="ORF">H663_007000</name>
</gene>
<dbReference type="EMBL" id="LFYT02000006">
    <property type="protein sequence ID" value="PVE43312.1"/>
    <property type="molecule type" value="Genomic_DNA"/>
</dbReference>
<dbReference type="Proteomes" id="UP000037507">
    <property type="component" value="Unassembled WGS sequence"/>
</dbReference>
<reference evidence="1" key="1">
    <citation type="submission" date="2017-04" db="EMBL/GenBank/DDBJ databases">
        <title>Unexpected and diverse lifestyles within the genus Limnohabitans.</title>
        <authorList>
            <person name="Kasalicky V."/>
            <person name="Mehrshad M."/>
            <person name="Andrei S.-A."/>
            <person name="Salcher M."/>
            <person name="Kratochvilova H."/>
            <person name="Simek K."/>
            <person name="Ghai R."/>
        </authorList>
    </citation>
    <scope>NUCLEOTIDE SEQUENCE [LARGE SCALE GENOMIC DNA]</scope>
    <source>
        <strain evidence="1">II-D5</strain>
    </source>
</reference>